<protein>
    <recommendedName>
        <fullName evidence="2">DUF4780 domain-containing protein</fullName>
    </recommendedName>
</protein>
<dbReference type="EMBL" id="JAPWTK010000070">
    <property type="protein sequence ID" value="KAJ8952336.1"/>
    <property type="molecule type" value="Genomic_DNA"/>
</dbReference>
<feature type="compositionally biased region" description="Polar residues" evidence="1">
    <location>
        <begin position="220"/>
        <end position="234"/>
    </location>
</feature>
<evidence type="ECO:0000313" key="3">
    <source>
        <dbReference type="EMBL" id="KAJ8952336.1"/>
    </source>
</evidence>
<feature type="compositionally biased region" description="Basic and acidic residues" evidence="1">
    <location>
        <begin position="288"/>
        <end position="300"/>
    </location>
</feature>
<organism evidence="3 4">
    <name type="scientific">Aromia moschata</name>
    <dbReference type="NCBI Taxonomy" id="1265417"/>
    <lineage>
        <taxon>Eukaryota</taxon>
        <taxon>Metazoa</taxon>
        <taxon>Ecdysozoa</taxon>
        <taxon>Arthropoda</taxon>
        <taxon>Hexapoda</taxon>
        <taxon>Insecta</taxon>
        <taxon>Pterygota</taxon>
        <taxon>Neoptera</taxon>
        <taxon>Endopterygota</taxon>
        <taxon>Coleoptera</taxon>
        <taxon>Polyphaga</taxon>
        <taxon>Cucujiformia</taxon>
        <taxon>Chrysomeloidea</taxon>
        <taxon>Cerambycidae</taxon>
        <taxon>Cerambycinae</taxon>
        <taxon>Callichromatini</taxon>
        <taxon>Aromia</taxon>
    </lineage>
</organism>
<name>A0AAV8YMB6_9CUCU</name>
<evidence type="ECO:0000313" key="4">
    <source>
        <dbReference type="Proteomes" id="UP001162162"/>
    </source>
</evidence>
<feature type="region of interest" description="Disordered" evidence="1">
    <location>
        <begin position="248"/>
        <end position="323"/>
    </location>
</feature>
<accession>A0AAV8YMB6</accession>
<proteinExistence type="predicted"/>
<feature type="domain" description="DUF4780" evidence="2">
    <location>
        <begin position="325"/>
        <end position="464"/>
    </location>
</feature>
<keyword evidence="4" id="KW-1185">Reference proteome</keyword>
<dbReference type="AlphaFoldDB" id="A0AAV8YMB6"/>
<feature type="compositionally biased region" description="Basic and acidic residues" evidence="1">
    <location>
        <begin position="264"/>
        <end position="273"/>
    </location>
</feature>
<gene>
    <name evidence="3" type="ORF">NQ318_017230</name>
</gene>
<sequence length="472" mass="52407">MQKAFIKLIYNKDHTYPTEQLYVESNIFDPRQLYFLRLGLWTFANKNMLEIQSHTYSTRKGNNVRVPFSAKSAGQRCHTYIGPKLFNSLPDYLKQTNKFWICFNASQNFFLNVSSPYKTVPSIFSSSSSKSTSLTKTSYDCPCYATRAKGMHGGGTSPSLTEPLKHRAKFQSNQPYICTGGTADVDHPFPHTRGTKMDTVTKKDKTKSEGEDSEKDVMESLTTDSDASAGTSGTADTITAKVKLLGNEPRLSGAQKRKLTKARKMAEGTWTKEKPKRKTPNDPPTQGQKEKPGEGKRIRSDSQSPRQAKRPRSGKPQAGSYSEAAKGIKMAVIDRRHPDIILNQEQADLVQNKIVDAIDEAPSGSETQLQFDRTSFSGGVLWMTCANEATALWLRGEIGNLTGLWEDAALIAVEAKELPKRPKVLAFFPGPVEQEEKVRTRLGKQNPDLRVGGWILLSRKTEGEGANPGLLH</sequence>
<feature type="compositionally biased region" description="Basic and acidic residues" evidence="1">
    <location>
        <begin position="184"/>
        <end position="218"/>
    </location>
</feature>
<dbReference type="Proteomes" id="UP001162162">
    <property type="component" value="Unassembled WGS sequence"/>
</dbReference>
<evidence type="ECO:0000256" key="1">
    <source>
        <dbReference type="SAM" id="MobiDB-lite"/>
    </source>
</evidence>
<dbReference type="Pfam" id="PF16012">
    <property type="entry name" value="DUF4780"/>
    <property type="match status" value="1"/>
</dbReference>
<dbReference type="InterPro" id="IPR031961">
    <property type="entry name" value="DUF4780"/>
</dbReference>
<reference evidence="3" key="1">
    <citation type="journal article" date="2023" name="Insect Mol. Biol.">
        <title>Genome sequencing provides insights into the evolution of gene families encoding plant cell wall-degrading enzymes in longhorned beetles.</title>
        <authorList>
            <person name="Shin N.R."/>
            <person name="Okamura Y."/>
            <person name="Kirsch R."/>
            <person name="Pauchet Y."/>
        </authorList>
    </citation>
    <scope>NUCLEOTIDE SEQUENCE</scope>
    <source>
        <strain evidence="3">AMC_N1</strain>
    </source>
</reference>
<evidence type="ECO:0000259" key="2">
    <source>
        <dbReference type="Pfam" id="PF16012"/>
    </source>
</evidence>
<feature type="region of interest" description="Disordered" evidence="1">
    <location>
        <begin position="181"/>
        <end position="234"/>
    </location>
</feature>
<comment type="caution">
    <text evidence="3">The sequence shown here is derived from an EMBL/GenBank/DDBJ whole genome shotgun (WGS) entry which is preliminary data.</text>
</comment>